<dbReference type="EMBL" id="LWDF02000511">
    <property type="protein sequence ID" value="KAE8245385.1"/>
    <property type="molecule type" value="Genomic_DNA"/>
</dbReference>
<dbReference type="Proteomes" id="UP000077521">
    <property type="component" value="Unassembled WGS sequence"/>
</dbReference>
<feature type="compositionally biased region" description="Polar residues" evidence="1">
    <location>
        <begin position="399"/>
        <end position="411"/>
    </location>
</feature>
<gene>
    <name evidence="2" type="ORF">A4X13_0g5949</name>
</gene>
<organism evidence="2 3">
    <name type="scientific">Tilletia indica</name>
    <dbReference type="NCBI Taxonomy" id="43049"/>
    <lineage>
        <taxon>Eukaryota</taxon>
        <taxon>Fungi</taxon>
        <taxon>Dikarya</taxon>
        <taxon>Basidiomycota</taxon>
        <taxon>Ustilaginomycotina</taxon>
        <taxon>Exobasidiomycetes</taxon>
        <taxon>Tilletiales</taxon>
        <taxon>Tilletiaceae</taxon>
        <taxon>Tilletia</taxon>
    </lineage>
</organism>
<keyword evidence="3" id="KW-1185">Reference proteome</keyword>
<feature type="compositionally biased region" description="Low complexity" evidence="1">
    <location>
        <begin position="33"/>
        <end position="51"/>
    </location>
</feature>
<comment type="caution">
    <text evidence="2">The sequence shown here is derived from an EMBL/GenBank/DDBJ whole genome shotgun (WGS) entry which is preliminary data.</text>
</comment>
<reference evidence="2" key="1">
    <citation type="submission" date="2016-04" db="EMBL/GenBank/DDBJ databases">
        <authorList>
            <person name="Nguyen H.D."/>
            <person name="Samba Siva P."/>
            <person name="Cullis J."/>
            <person name="Levesque C.A."/>
            <person name="Hambleton S."/>
        </authorList>
    </citation>
    <scope>NUCLEOTIDE SEQUENCE</scope>
    <source>
        <strain evidence="2">DAOMC 236416</strain>
    </source>
</reference>
<accession>A0A8T8SR66</accession>
<protein>
    <submittedName>
        <fullName evidence="2">Uncharacterized protein</fullName>
    </submittedName>
</protein>
<evidence type="ECO:0000256" key="1">
    <source>
        <dbReference type="SAM" id="MobiDB-lite"/>
    </source>
</evidence>
<proteinExistence type="predicted"/>
<feature type="compositionally biased region" description="Basic and acidic residues" evidence="1">
    <location>
        <begin position="386"/>
        <end position="396"/>
    </location>
</feature>
<feature type="region of interest" description="Disordered" evidence="1">
    <location>
        <begin position="381"/>
        <end position="420"/>
    </location>
</feature>
<dbReference type="AlphaFoldDB" id="A0A8T8SR66"/>
<feature type="region of interest" description="Disordered" evidence="1">
    <location>
        <begin position="1"/>
        <end position="63"/>
    </location>
</feature>
<reference evidence="2" key="2">
    <citation type="journal article" date="2019" name="IMA Fungus">
        <title>Genome sequencing and comparison of five Tilletia species to identify candidate genes for the detection of regulated species infecting wheat.</title>
        <authorList>
            <person name="Nguyen H.D.T."/>
            <person name="Sultana T."/>
            <person name="Kesanakurti P."/>
            <person name="Hambleton S."/>
        </authorList>
    </citation>
    <scope>NUCLEOTIDE SEQUENCE</scope>
    <source>
        <strain evidence="2">DAOMC 236416</strain>
    </source>
</reference>
<evidence type="ECO:0000313" key="3">
    <source>
        <dbReference type="Proteomes" id="UP000077521"/>
    </source>
</evidence>
<sequence>MTCSARQCQKKQAMMGSQSEVGSSRWRADVERYSPGSRPSYGSSSSIIASPSKKRRLDPTNSTPLLARGDKCVHVAEVEGLELGYDDQQLRRRVATVLKGNGLQPVDVQDWLTTWWRRARAGKERQFAFIEEPPGRFEVQAWLDLGLEEESDKSEWSKPFDEDPDWDTLFAEPIPEDGRGMLKALLLQACLLLNDQEIPETPPELPDNDRLLQLVPVKVLDRAFDKISRETLGPAEDTLVELLIPVHLPKDAPVCQGQSTPQWLQFEHHSAASSVDALSNGQAQTILWTPEALISVARELARLSSITAPQGSGGHDRLSGIQTHLLARICNDERGDVISVTTQWSQLRRVRWLLAQLRVGGYHDSSSRSIFALAQTANLGPATKSDATDPDQKDAYDGSTASESSFSDTQPASPPPQGVLLPVRNLVSGHWVALC</sequence>
<name>A0A8T8SR66_9BASI</name>
<evidence type="ECO:0000313" key="2">
    <source>
        <dbReference type="EMBL" id="KAE8245385.1"/>
    </source>
</evidence>